<dbReference type="AlphaFoldDB" id="A0A388TDT5"/>
<gene>
    <name evidence="7" type="ORF">NO1_1801</name>
</gene>
<name>A0A388TDT5_TERA1</name>
<dbReference type="Pfam" id="PF01594">
    <property type="entry name" value="AI-2E_transport"/>
    <property type="match status" value="1"/>
</dbReference>
<comment type="caution">
    <text evidence="7">The sequence shown here is derived from an EMBL/GenBank/DDBJ whole genome shotgun (WGS) entry which is preliminary data.</text>
</comment>
<comment type="subcellular location">
    <subcellularLocation>
        <location evidence="1">Membrane</location>
        <topology evidence="1">Multi-pass membrane protein</topology>
    </subcellularLocation>
</comment>
<keyword evidence="3 6" id="KW-0812">Transmembrane</keyword>
<protein>
    <submittedName>
        <fullName evidence="7">Autoinducer 2 transporter superfamily</fullName>
    </submittedName>
</protein>
<reference evidence="7 8" key="1">
    <citation type="journal article" date="2019" name="ISME J.">
        <title>Genome analyses of uncultured TG2/ZB3 bacteria in 'Margulisbacteria' specifically attached to ectosymbiotic spirochetes of protists in the termite gut.</title>
        <authorList>
            <person name="Utami Y.D."/>
            <person name="Kuwahara H."/>
            <person name="Igai K."/>
            <person name="Murakami T."/>
            <person name="Sugaya K."/>
            <person name="Morikawa T."/>
            <person name="Nagura Y."/>
            <person name="Yuki M."/>
            <person name="Deevong P."/>
            <person name="Inoue T."/>
            <person name="Kihara K."/>
            <person name="Lo N."/>
            <person name="Yamada A."/>
            <person name="Ohkuma M."/>
            <person name="Hongoh Y."/>
        </authorList>
    </citation>
    <scope>NUCLEOTIDE SEQUENCE [LARGE SCALE GENOMIC DNA]</scope>
    <source>
        <strain evidence="7">NkOx7-01</strain>
    </source>
</reference>
<keyword evidence="4 6" id="KW-1133">Transmembrane helix</keyword>
<dbReference type="GO" id="GO:0016020">
    <property type="term" value="C:membrane"/>
    <property type="evidence" value="ECO:0007669"/>
    <property type="project" value="UniProtKB-SubCell"/>
</dbReference>
<proteinExistence type="inferred from homology"/>
<sequence>MAVNNQKIFILAWLQRLLGFIAAHKYWVALAALCLAVRVLAPTTFWVSAVAFFLYLLMYPFMEYLYTKIHSRRLAAFLSIVLLTAMLIFVIALFVPALIMQTLELLKNSQNINAQISTLTIELQNKFQQFQELLPAQVQSSIHENISQYLVLWSNSILSFFKDIVNSLSRTITSVLQFLVAYVLLIYMLF</sequence>
<feature type="transmembrane region" description="Helical" evidence="6">
    <location>
        <begin position="168"/>
        <end position="189"/>
    </location>
</feature>
<evidence type="ECO:0000256" key="6">
    <source>
        <dbReference type="SAM" id="Phobius"/>
    </source>
</evidence>
<dbReference type="Proteomes" id="UP000269352">
    <property type="component" value="Unassembled WGS sequence"/>
</dbReference>
<feature type="transmembrane region" description="Helical" evidence="6">
    <location>
        <begin position="74"/>
        <end position="99"/>
    </location>
</feature>
<accession>A0A388TDT5</accession>
<evidence type="ECO:0000256" key="4">
    <source>
        <dbReference type="ARBA" id="ARBA00022989"/>
    </source>
</evidence>
<evidence type="ECO:0000256" key="1">
    <source>
        <dbReference type="ARBA" id="ARBA00004141"/>
    </source>
</evidence>
<feature type="transmembrane region" description="Helical" evidence="6">
    <location>
        <begin position="45"/>
        <end position="62"/>
    </location>
</feature>
<evidence type="ECO:0000256" key="2">
    <source>
        <dbReference type="ARBA" id="ARBA00009773"/>
    </source>
</evidence>
<dbReference type="EMBL" id="BGZN01000065">
    <property type="protein sequence ID" value="GBR74664.1"/>
    <property type="molecule type" value="Genomic_DNA"/>
</dbReference>
<comment type="similarity">
    <text evidence="2">Belongs to the autoinducer-2 exporter (AI-2E) (TC 2.A.86) family.</text>
</comment>
<feature type="transmembrane region" description="Helical" evidence="6">
    <location>
        <begin position="17"/>
        <end position="39"/>
    </location>
</feature>
<evidence type="ECO:0000256" key="3">
    <source>
        <dbReference type="ARBA" id="ARBA00022692"/>
    </source>
</evidence>
<feature type="non-terminal residue" evidence="7">
    <location>
        <position position="190"/>
    </location>
</feature>
<keyword evidence="8" id="KW-1185">Reference proteome</keyword>
<evidence type="ECO:0000313" key="7">
    <source>
        <dbReference type="EMBL" id="GBR74664.1"/>
    </source>
</evidence>
<keyword evidence="5 6" id="KW-0472">Membrane</keyword>
<evidence type="ECO:0000313" key="8">
    <source>
        <dbReference type="Proteomes" id="UP000269352"/>
    </source>
</evidence>
<dbReference type="InterPro" id="IPR002549">
    <property type="entry name" value="AI-2E-like"/>
</dbReference>
<evidence type="ECO:0000256" key="5">
    <source>
        <dbReference type="ARBA" id="ARBA00023136"/>
    </source>
</evidence>
<organism evidence="7 8">
    <name type="scientific">Termititenax aidoneus</name>
    <dbReference type="NCBI Taxonomy" id="2218524"/>
    <lineage>
        <taxon>Bacteria</taxon>
        <taxon>Bacillati</taxon>
        <taxon>Candidatus Margulisiibacteriota</taxon>
        <taxon>Candidatus Termititenacia</taxon>
        <taxon>Candidatus Termititenacales</taxon>
        <taxon>Candidatus Termititenacaceae</taxon>
        <taxon>Candidatus Termititenax</taxon>
    </lineage>
</organism>